<evidence type="ECO:0000259" key="2">
    <source>
        <dbReference type="Pfam" id="PF00117"/>
    </source>
</evidence>
<dbReference type="Proteomes" id="UP001519349">
    <property type="component" value="Unassembled WGS sequence"/>
</dbReference>
<dbReference type="RefSeq" id="WP_209551637.1">
    <property type="nucleotide sequence ID" value="NZ_QFAY01000019.1"/>
</dbReference>
<dbReference type="PRINTS" id="PR00097">
    <property type="entry name" value="ANTSNTHASEII"/>
</dbReference>
<dbReference type="PRINTS" id="PR00096">
    <property type="entry name" value="GATASE"/>
</dbReference>
<evidence type="ECO:0000256" key="1">
    <source>
        <dbReference type="ARBA" id="ARBA00022962"/>
    </source>
</evidence>
<keyword evidence="4" id="KW-1185">Reference proteome</keyword>
<dbReference type="CDD" id="cd01743">
    <property type="entry name" value="GATase1_Anthranilate_Synthase"/>
    <property type="match status" value="1"/>
</dbReference>
<dbReference type="InterPro" id="IPR050472">
    <property type="entry name" value="Anth_synth/Amidotransfase"/>
</dbReference>
<sequence length="192" mass="21357">MILLIDNYDSFTYNLAQYIGTYAEVQVLRNDDANLYQAAEKAQALVLSPGPGWPADAGRTEDIIRDFADQKPILGICLGHQAIAEVFGGTLGLAPKVMHGKQSQLHFEKPSPLYRGVDKGRPIMRYHSILIEEMPEDFEVTARAADDGAVMAIQHRSRPIYGFQYHPESIGTPDGLLSIKNFIDLVKEGEKR</sequence>
<dbReference type="PANTHER" id="PTHR43418:SF8">
    <property type="entry name" value="SYNTHASE COMPONENT II, PUTATIVE-RELATED"/>
    <property type="match status" value="1"/>
</dbReference>
<dbReference type="InterPro" id="IPR029062">
    <property type="entry name" value="Class_I_gatase-like"/>
</dbReference>
<reference evidence="3 4" key="1">
    <citation type="submission" date="2018-05" db="EMBL/GenBank/DDBJ databases">
        <title>Draft genome sequence of Streptococcus panodentis CCUG 70867T.</title>
        <authorList>
            <person name="Salva-Serra F."/>
            <person name="Mendez V."/>
            <person name="Jaen-Luchoro D."/>
            <person name="Gonzales-Siles L."/>
            <person name="Karlsson R."/>
            <person name="Engstrom-Jakobsson H."/>
            <person name="Busquets A."/>
            <person name="Gomila M."/>
            <person name="Pineiro-Iglesias B."/>
            <person name="Bennasar-Figueras A."/>
            <person name="Seeger M."/>
            <person name="Moore E."/>
        </authorList>
    </citation>
    <scope>NUCLEOTIDE SEQUENCE [LARGE SCALE GENOMIC DNA]</scope>
    <source>
        <strain evidence="3 4">CCUG 70867</strain>
    </source>
</reference>
<dbReference type="SUPFAM" id="SSF52317">
    <property type="entry name" value="Class I glutamine amidotransferase-like"/>
    <property type="match status" value="1"/>
</dbReference>
<evidence type="ECO:0000313" key="3">
    <source>
        <dbReference type="EMBL" id="MBP2621523.1"/>
    </source>
</evidence>
<dbReference type="EMBL" id="QFAY01000019">
    <property type="protein sequence ID" value="MBP2621523.1"/>
    <property type="molecule type" value="Genomic_DNA"/>
</dbReference>
<feature type="domain" description="Glutamine amidotransferase" evidence="2">
    <location>
        <begin position="3"/>
        <end position="183"/>
    </location>
</feature>
<dbReference type="PRINTS" id="PR00099">
    <property type="entry name" value="CPSGATASE"/>
</dbReference>
<organism evidence="3 4">
    <name type="scientific">Streptococcus panodentis</name>
    <dbReference type="NCBI Taxonomy" id="1581472"/>
    <lineage>
        <taxon>Bacteria</taxon>
        <taxon>Bacillati</taxon>
        <taxon>Bacillota</taxon>
        <taxon>Bacilli</taxon>
        <taxon>Lactobacillales</taxon>
        <taxon>Streptococcaceae</taxon>
        <taxon>Streptococcus</taxon>
    </lineage>
</organism>
<dbReference type="PANTHER" id="PTHR43418">
    <property type="entry name" value="MULTIFUNCTIONAL TRYPTOPHAN BIOSYNTHESIS PROTEIN-RELATED"/>
    <property type="match status" value="1"/>
</dbReference>
<comment type="caution">
    <text evidence="3">The sequence shown here is derived from an EMBL/GenBank/DDBJ whole genome shotgun (WGS) entry which is preliminary data.</text>
</comment>
<evidence type="ECO:0000313" key="4">
    <source>
        <dbReference type="Proteomes" id="UP001519349"/>
    </source>
</evidence>
<dbReference type="Gene3D" id="3.40.50.880">
    <property type="match status" value="1"/>
</dbReference>
<accession>A0ABS5AY62</accession>
<gene>
    <name evidence="3" type="ORF">DHL47_09380</name>
</gene>
<proteinExistence type="predicted"/>
<dbReference type="InterPro" id="IPR006221">
    <property type="entry name" value="TrpG/PapA_dom"/>
</dbReference>
<keyword evidence="1 3" id="KW-0315">Glutamine amidotransferase</keyword>
<dbReference type="InterPro" id="IPR017926">
    <property type="entry name" value="GATASE"/>
</dbReference>
<dbReference type="Pfam" id="PF00117">
    <property type="entry name" value="GATase"/>
    <property type="match status" value="1"/>
</dbReference>
<dbReference type="NCBIfam" id="TIGR00566">
    <property type="entry name" value="trpG_papA"/>
    <property type="match status" value="1"/>
</dbReference>
<name>A0ABS5AY62_9STRE</name>
<dbReference type="PROSITE" id="PS51273">
    <property type="entry name" value="GATASE_TYPE_1"/>
    <property type="match status" value="1"/>
</dbReference>
<protein>
    <submittedName>
        <fullName evidence="3">Type 1 glutamine amidotransferase</fullName>
    </submittedName>
</protein>